<dbReference type="InterPro" id="IPR005467">
    <property type="entry name" value="His_kinase_dom"/>
</dbReference>
<sequence>MRKRLIAALVGVAVVILLVFGVPLTSFVAKVERERLVTAMERDAFILAGHAKETLNTTSGSVLPSLQPYLYEHSSTKGTRALVTNSSGLIVASNDSTLVVGADFSNRPEVAEALTGVPAVGERDSRTLGQPLVFVAVPVLLGDDVLGVVRLSNPKSLIDRAVRDRIFGIAIAGLFTVIAAGILAIPFALGIARPITRLTRRTEKLAEGDFSVRADDSSGPPEVRELSRSFNVMAGRLGLMVENQRHFAGAVSHQLRTPLTALRLRLEQAQDALGETSLEAANAIEASRAETDRLQEMVEQLLALARIEGGTAATSTVDASAIAHSRFEMWESLASERNITFSVSAPTQAECAAIDGSLEQIIDNYIDNALGVAPDGSTIAIVVSRDAAYVSVDVIDEGPGLIEEQRGLAFERFWRGKHTENAPGTGLGLAIVRQLAVASGGTAELLSRTDGKSGLIARVTLAAR</sequence>
<keyword evidence="7" id="KW-0418">Kinase</keyword>
<comment type="catalytic activity">
    <reaction evidence="1">
        <text>ATP + protein L-histidine = ADP + protein N-phospho-L-histidine.</text>
        <dbReference type="EC" id="2.7.13.3"/>
    </reaction>
</comment>
<dbReference type="PANTHER" id="PTHR45436">
    <property type="entry name" value="SENSOR HISTIDINE KINASE YKOH"/>
    <property type="match status" value="1"/>
</dbReference>
<dbReference type="Gene3D" id="3.30.450.20">
    <property type="entry name" value="PAS domain"/>
    <property type="match status" value="1"/>
</dbReference>
<dbReference type="Gene3D" id="6.10.340.10">
    <property type="match status" value="1"/>
</dbReference>
<keyword evidence="4" id="KW-0597">Phosphoprotein</keyword>
<dbReference type="SUPFAM" id="SSF47384">
    <property type="entry name" value="Homodimeric domain of signal transducing histidine kinase"/>
    <property type="match status" value="1"/>
</dbReference>
<evidence type="ECO:0000256" key="4">
    <source>
        <dbReference type="ARBA" id="ARBA00022553"/>
    </source>
</evidence>
<accession>A0A6J6I191</accession>
<feature type="domain" description="Histidine kinase" evidence="13">
    <location>
        <begin position="250"/>
        <end position="464"/>
    </location>
</feature>
<dbReference type="InterPro" id="IPR036890">
    <property type="entry name" value="HATPase_C_sf"/>
</dbReference>
<proteinExistence type="predicted"/>
<keyword evidence="6 12" id="KW-0812">Transmembrane</keyword>
<dbReference type="PRINTS" id="PR00344">
    <property type="entry name" value="BCTRLSENSOR"/>
</dbReference>
<evidence type="ECO:0000259" key="14">
    <source>
        <dbReference type="PROSITE" id="PS50885"/>
    </source>
</evidence>
<keyword evidence="11" id="KW-0175">Coiled coil</keyword>
<dbReference type="AlphaFoldDB" id="A0A6J6I191"/>
<dbReference type="PANTHER" id="PTHR45436:SF5">
    <property type="entry name" value="SENSOR HISTIDINE KINASE TRCS"/>
    <property type="match status" value="1"/>
</dbReference>
<comment type="subcellular location">
    <subcellularLocation>
        <location evidence="2">Membrane</location>
    </subcellularLocation>
</comment>
<gene>
    <name evidence="15" type="ORF">UFOPK1874_00790</name>
</gene>
<dbReference type="GO" id="GO:0000155">
    <property type="term" value="F:phosphorelay sensor kinase activity"/>
    <property type="evidence" value="ECO:0007669"/>
    <property type="project" value="InterPro"/>
</dbReference>
<feature type="coiled-coil region" evidence="11">
    <location>
        <begin position="259"/>
        <end position="304"/>
    </location>
</feature>
<evidence type="ECO:0000256" key="6">
    <source>
        <dbReference type="ARBA" id="ARBA00022692"/>
    </source>
</evidence>
<keyword evidence="10 12" id="KW-0472">Membrane</keyword>
<evidence type="ECO:0000256" key="2">
    <source>
        <dbReference type="ARBA" id="ARBA00004370"/>
    </source>
</evidence>
<evidence type="ECO:0000256" key="11">
    <source>
        <dbReference type="SAM" id="Coils"/>
    </source>
</evidence>
<evidence type="ECO:0000256" key="12">
    <source>
        <dbReference type="SAM" id="Phobius"/>
    </source>
</evidence>
<dbReference type="SMART" id="SM00304">
    <property type="entry name" value="HAMP"/>
    <property type="match status" value="1"/>
</dbReference>
<organism evidence="15">
    <name type="scientific">freshwater metagenome</name>
    <dbReference type="NCBI Taxonomy" id="449393"/>
    <lineage>
        <taxon>unclassified sequences</taxon>
        <taxon>metagenomes</taxon>
        <taxon>ecological metagenomes</taxon>
    </lineage>
</organism>
<dbReference type="GO" id="GO:0016020">
    <property type="term" value="C:membrane"/>
    <property type="evidence" value="ECO:0007669"/>
    <property type="project" value="UniProtKB-SubCell"/>
</dbReference>
<evidence type="ECO:0000256" key="5">
    <source>
        <dbReference type="ARBA" id="ARBA00022679"/>
    </source>
</evidence>
<evidence type="ECO:0000313" key="15">
    <source>
        <dbReference type="EMBL" id="CAB4617224.1"/>
    </source>
</evidence>
<evidence type="ECO:0000256" key="3">
    <source>
        <dbReference type="ARBA" id="ARBA00012438"/>
    </source>
</evidence>
<dbReference type="PROSITE" id="PS50109">
    <property type="entry name" value="HIS_KIN"/>
    <property type="match status" value="1"/>
</dbReference>
<reference evidence="15" key="1">
    <citation type="submission" date="2020-05" db="EMBL/GenBank/DDBJ databases">
        <authorList>
            <person name="Chiriac C."/>
            <person name="Salcher M."/>
            <person name="Ghai R."/>
            <person name="Kavagutti S V."/>
        </authorList>
    </citation>
    <scope>NUCLEOTIDE SEQUENCE</scope>
</reference>
<protein>
    <recommendedName>
        <fullName evidence="3">histidine kinase</fullName>
        <ecNumber evidence="3">2.7.13.3</ecNumber>
    </recommendedName>
</protein>
<evidence type="ECO:0000256" key="7">
    <source>
        <dbReference type="ARBA" id="ARBA00022777"/>
    </source>
</evidence>
<dbReference type="PROSITE" id="PS50885">
    <property type="entry name" value="HAMP"/>
    <property type="match status" value="1"/>
</dbReference>
<dbReference type="InterPro" id="IPR003594">
    <property type="entry name" value="HATPase_dom"/>
</dbReference>
<dbReference type="CDD" id="cd00082">
    <property type="entry name" value="HisKA"/>
    <property type="match status" value="1"/>
</dbReference>
<dbReference type="InterPro" id="IPR050428">
    <property type="entry name" value="TCS_sensor_his_kinase"/>
</dbReference>
<keyword evidence="5" id="KW-0808">Transferase</keyword>
<dbReference type="EMBL" id="CAEZUX010000084">
    <property type="protein sequence ID" value="CAB4617224.1"/>
    <property type="molecule type" value="Genomic_DNA"/>
</dbReference>
<keyword evidence="8 12" id="KW-1133">Transmembrane helix</keyword>
<dbReference type="InterPro" id="IPR003661">
    <property type="entry name" value="HisK_dim/P_dom"/>
</dbReference>
<dbReference type="Gene3D" id="1.10.287.130">
    <property type="match status" value="1"/>
</dbReference>
<dbReference type="InterPro" id="IPR036097">
    <property type="entry name" value="HisK_dim/P_sf"/>
</dbReference>
<dbReference type="CDD" id="cd00075">
    <property type="entry name" value="HATPase"/>
    <property type="match status" value="1"/>
</dbReference>
<dbReference type="Gene3D" id="3.30.565.10">
    <property type="entry name" value="Histidine kinase-like ATPase, C-terminal domain"/>
    <property type="match status" value="1"/>
</dbReference>
<name>A0A6J6I191_9ZZZZ</name>
<dbReference type="SMART" id="SM00388">
    <property type="entry name" value="HisKA"/>
    <property type="match status" value="1"/>
</dbReference>
<dbReference type="InterPro" id="IPR003660">
    <property type="entry name" value="HAMP_dom"/>
</dbReference>
<dbReference type="Pfam" id="PF02518">
    <property type="entry name" value="HATPase_c"/>
    <property type="match status" value="1"/>
</dbReference>
<feature type="transmembrane region" description="Helical" evidence="12">
    <location>
        <begin position="166"/>
        <end position="192"/>
    </location>
</feature>
<dbReference type="CDD" id="cd06225">
    <property type="entry name" value="HAMP"/>
    <property type="match status" value="1"/>
</dbReference>
<evidence type="ECO:0000256" key="8">
    <source>
        <dbReference type="ARBA" id="ARBA00022989"/>
    </source>
</evidence>
<dbReference type="SUPFAM" id="SSF55874">
    <property type="entry name" value="ATPase domain of HSP90 chaperone/DNA topoisomerase II/histidine kinase"/>
    <property type="match status" value="1"/>
</dbReference>
<evidence type="ECO:0000256" key="10">
    <source>
        <dbReference type="ARBA" id="ARBA00023136"/>
    </source>
</evidence>
<dbReference type="EC" id="2.7.13.3" evidence="3"/>
<dbReference type="Pfam" id="PF00672">
    <property type="entry name" value="HAMP"/>
    <property type="match status" value="1"/>
</dbReference>
<dbReference type="InterPro" id="IPR004358">
    <property type="entry name" value="Sig_transdc_His_kin-like_C"/>
</dbReference>
<dbReference type="Pfam" id="PF00512">
    <property type="entry name" value="HisKA"/>
    <property type="match status" value="1"/>
</dbReference>
<feature type="domain" description="HAMP" evidence="14">
    <location>
        <begin position="189"/>
        <end position="242"/>
    </location>
</feature>
<evidence type="ECO:0000256" key="9">
    <source>
        <dbReference type="ARBA" id="ARBA00023012"/>
    </source>
</evidence>
<keyword evidence="9" id="KW-0902">Two-component regulatory system</keyword>
<evidence type="ECO:0000259" key="13">
    <source>
        <dbReference type="PROSITE" id="PS50109"/>
    </source>
</evidence>
<evidence type="ECO:0000256" key="1">
    <source>
        <dbReference type="ARBA" id="ARBA00000085"/>
    </source>
</evidence>
<dbReference type="SMART" id="SM00387">
    <property type="entry name" value="HATPase_c"/>
    <property type="match status" value="1"/>
</dbReference>
<dbReference type="SUPFAM" id="SSF158472">
    <property type="entry name" value="HAMP domain-like"/>
    <property type="match status" value="1"/>
</dbReference>